<feature type="region of interest" description="Disordered" evidence="1">
    <location>
        <begin position="100"/>
        <end position="155"/>
    </location>
</feature>
<dbReference type="Pfam" id="PF07120">
    <property type="entry name" value="DUF1376"/>
    <property type="match status" value="1"/>
</dbReference>
<sequence length="178" mass="20112">MGRRQKTMNHYPHHIGDFNSATIHLTFVERALYRELLDLYYDTERPLNSDVKKLARRVRAVTDEQRAALDIVLEEFFTLCEDGWHNERCDAEIAAYHQKQEQQRKAGQASAKARGAKKGASANGGGSDEGGLTGVERALNGRSTDVQPTRTRTRTRNTRALAREYGVSVRWVQRLLGG</sequence>
<feature type="compositionally biased region" description="Low complexity" evidence="1">
    <location>
        <begin position="105"/>
        <end position="121"/>
    </location>
</feature>
<organism evidence="2 3">
    <name type="scientific">Comamonas kerstersii</name>
    <dbReference type="NCBI Taxonomy" id="225992"/>
    <lineage>
        <taxon>Bacteria</taxon>
        <taxon>Pseudomonadati</taxon>
        <taxon>Pseudomonadota</taxon>
        <taxon>Betaproteobacteria</taxon>
        <taxon>Burkholderiales</taxon>
        <taxon>Comamonadaceae</taxon>
        <taxon>Comamonas</taxon>
    </lineage>
</organism>
<gene>
    <name evidence="2" type="ORF">AS359_04305</name>
</gene>
<dbReference type="EMBL" id="LPXH01000041">
    <property type="protein sequence ID" value="KUF37939.1"/>
    <property type="molecule type" value="Genomic_DNA"/>
</dbReference>
<feature type="compositionally biased region" description="Gly residues" evidence="1">
    <location>
        <begin position="122"/>
        <end position="133"/>
    </location>
</feature>
<dbReference type="STRING" id="225992.B5M06_13460"/>
<keyword evidence="3" id="KW-1185">Reference proteome</keyword>
<protein>
    <recommendedName>
        <fullName evidence="4">DUF1376 domain-containing protein</fullName>
    </recommendedName>
</protein>
<comment type="caution">
    <text evidence="2">The sequence shown here is derived from an EMBL/GenBank/DDBJ whole genome shotgun (WGS) entry which is preliminary data.</text>
</comment>
<proteinExistence type="predicted"/>
<evidence type="ECO:0000256" key="1">
    <source>
        <dbReference type="SAM" id="MobiDB-lite"/>
    </source>
</evidence>
<evidence type="ECO:0000313" key="3">
    <source>
        <dbReference type="Proteomes" id="UP000053300"/>
    </source>
</evidence>
<accession>A0A0W7YSC8</accession>
<dbReference type="Proteomes" id="UP000053300">
    <property type="component" value="Unassembled WGS sequence"/>
</dbReference>
<reference evidence="2 3" key="1">
    <citation type="submission" date="2015-12" db="EMBL/GenBank/DDBJ databases">
        <title>Complete genome sequence of a multi-drug resistant strain Acidovorax sp. 12322-1.</title>
        <authorList>
            <person name="Ming D."/>
            <person name="Wang M."/>
            <person name="Hu S."/>
            <person name="Zhou Y."/>
            <person name="Jiang T."/>
        </authorList>
    </citation>
    <scope>NUCLEOTIDE SEQUENCE [LARGE SCALE GENOMIC DNA]</scope>
    <source>
        <strain evidence="2 3">12322-1</strain>
    </source>
</reference>
<name>A0A0W7YSC8_9BURK</name>
<dbReference type="InterPro" id="IPR010781">
    <property type="entry name" value="DUF1376"/>
</dbReference>
<evidence type="ECO:0008006" key="4">
    <source>
        <dbReference type="Google" id="ProtNLM"/>
    </source>
</evidence>
<dbReference type="AlphaFoldDB" id="A0A0W7YSC8"/>
<evidence type="ECO:0000313" key="2">
    <source>
        <dbReference type="EMBL" id="KUF37939.1"/>
    </source>
</evidence>